<organism evidence="14 15">
    <name type="scientific">Porites lobata</name>
    <dbReference type="NCBI Taxonomy" id="104759"/>
    <lineage>
        <taxon>Eukaryota</taxon>
        <taxon>Metazoa</taxon>
        <taxon>Cnidaria</taxon>
        <taxon>Anthozoa</taxon>
        <taxon>Hexacorallia</taxon>
        <taxon>Scleractinia</taxon>
        <taxon>Fungiina</taxon>
        <taxon>Poritidae</taxon>
        <taxon>Porites</taxon>
    </lineage>
</organism>
<feature type="domain" description="Protein kinase" evidence="12">
    <location>
        <begin position="846"/>
        <end position="1154"/>
    </location>
</feature>
<keyword evidence="7" id="KW-0325">Glycoprotein</keyword>
<feature type="domain" description="Ig-like" evidence="13">
    <location>
        <begin position="555"/>
        <end position="659"/>
    </location>
</feature>
<keyword evidence="2 10" id="KW-0812">Transmembrane</keyword>
<dbReference type="PROSITE" id="PS00109">
    <property type="entry name" value="PROTEIN_KINASE_TYR"/>
    <property type="match status" value="1"/>
</dbReference>
<keyword evidence="5" id="KW-1015">Disulfide bond</keyword>
<accession>A0ABN8NKG8</accession>
<evidence type="ECO:0000256" key="11">
    <source>
        <dbReference type="SAM" id="SignalP"/>
    </source>
</evidence>
<evidence type="ECO:0000256" key="6">
    <source>
        <dbReference type="ARBA" id="ARBA00023170"/>
    </source>
</evidence>
<keyword evidence="4 10" id="KW-0472">Membrane</keyword>
<dbReference type="Pfam" id="PF07679">
    <property type="entry name" value="I-set"/>
    <property type="match status" value="1"/>
</dbReference>
<dbReference type="SUPFAM" id="SSF48726">
    <property type="entry name" value="Immunoglobulin"/>
    <property type="match status" value="6"/>
</dbReference>
<dbReference type="InterPro" id="IPR020635">
    <property type="entry name" value="Tyr_kinase_cat_dom"/>
</dbReference>
<dbReference type="Gene3D" id="2.60.40.10">
    <property type="entry name" value="Immunoglobulins"/>
    <property type="match status" value="6"/>
</dbReference>
<dbReference type="CDD" id="cd00192">
    <property type="entry name" value="PTKc"/>
    <property type="match status" value="1"/>
</dbReference>
<feature type="domain" description="Ig-like" evidence="13">
    <location>
        <begin position="243"/>
        <end position="343"/>
    </location>
</feature>
<dbReference type="Proteomes" id="UP001159405">
    <property type="component" value="Unassembled WGS sequence"/>
</dbReference>
<evidence type="ECO:0000313" key="14">
    <source>
        <dbReference type="EMBL" id="CAH3112960.1"/>
    </source>
</evidence>
<evidence type="ECO:0000256" key="7">
    <source>
        <dbReference type="ARBA" id="ARBA00023180"/>
    </source>
</evidence>
<dbReference type="Gene3D" id="3.30.200.20">
    <property type="entry name" value="Phosphorylase Kinase, domain 1"/>
    <property type="match status" value="1"/>
</dbReference>
<feature type="compositionally biased region" description="Acidic residues" evidence="9">
    <location>
        <begin position="1253"/>
        <end position="1265"/>
    </location>
</feature>
<keyword evidence="8" id="KW-0393">Immunoglobulin domain</keyword>
<dbReference type="InterPro" id="IPR001245">
    <property type="entry name" value="Ser-Thr/Tyr_kinase_cat_dom"/>
</dbReference>
<gene>
    <name evidence="14" type="ORF">PLOB_00021575</name>
</gene>
<evidence type="ECO:0000256" key="1">
    <source>
        <dbReference type="ARBA" id="ARBA00004167"/>
    </source>
</evidence>
<dbReference type="InterPro" id="IPR008266">
    <property type="entry name" value="Tyr_kinase_AS"/>
</dbReference>
<protein>
    <recommendedName>
        <fullName evidence="16">Receptor protein-tyrosine kinase</fullName>
    </recommendedName>
</protein>
<evidence type="ECO:0000259" key="12">
    <source>
        <dbReference type="PROSITE" id="PS50011"/>
    </source>
</evidence>
<dbReference type="Pfam" id="PF07714">
    <property type="entry name" value="PK_Tyr_Ser-Thr"/>
    <property type="match status" value="1"/>
</dbReference>
<dbReference type="SMART" id="SM00409">
    <property type="entry name" value="IG"/>
    <property type="match status" value="6"/>
</dbReference>
<evidence type="ECO:0000256" key="3">
    <source>
        <dbReference type="ARBA" id="ARBA00022989"/>
    </source>
</evidence>
<feature type="chain" id="PRO_5046848811" description="Receptor protein-tyrosine kinase" evidence="11">
    <location>
        <begin position="23"/>
        <end position="1284"/>
    </location>
</feature>
<dbReference type="Pfam" id="PF13927">
    <property type="entry name" value="Ig_3"/>
    <property type="match status" value="3"/>
</dbReference>
<dbReference type="PROSITE" id="PS50011">
    <property type="entry name" value="PROTEIN_KINASE_DOM"/>
    <property type="match status" value="1"/>
</dbReference>
<evidence type="ECO:0000256" key="9">
    <source>
        <dbReference type="SAM" id="MobiDB-lite"/>
    </source>
</evidence>
<dbReference type="InterPro" id="IPR007110">
    <property type="entry name" value="Ig-like_dom"/>
</dbReference>
<keyword evidence="6" id="KW-0675">Receptor</keyword>
<keyword evidence="15" id="KW-1185">Reference proteome</keyword>
<dbReference type="InterPro" id="IPR011009">
    <property type="entry name" value="Kinase-like_dom_sf"/>
</dbReference>
<evidence type="ECO:0000256" key="8">
    <source>
        <dbReference type="ARBA" id="ARBA00023319"/>
    </source>
</evidence>
<dbReference type="SUPFAM" id="SSF56112">
    <property type="entry name" value="Protein kinase-like (PK-like)"/>
    <property type="match status" value="1"/>
</dbReference>
<evidence type="ECO:0000259" key="13">
    <source>
        <dbReference type="PROSITE" id="PS50835"/>
    </source>
</evidence>
<dbReference type="SMART" id="SM00408">
    <property type="entry name" value="IGc2"/>
    <property type="match status" value="5"/>
</dbReference>
<evidence type="ECO:0000313" key="15">
    <source>
        <dbReference type="Proteomes" id="UP001159405"/>
    </source>
</evidence>
<dbReference type="InterPro" id="IPR050122">
    <property type="entry name" value="RTK"/>
</dbReference>
<keyword evidence="11" id="KW-0732">Signal</keyword>
<evidence type="ECO:0000256" key="2">
    <source>
        <dbReference type="ARBA" id="ARBA00022692"/>
    </source>
</evidence>
<dbReference type="CDD" id="cd00096">
    <property type="entry name" value="Ig"/>
    <property type="match status" value="2"/>
</dbReference>
<dbReference type="PIRSF" id="PIRSF000615">
    <property type="entry name" value="TyrPK_CSF1-R"/>
    <property type="match status" value="1"/>
</dbReference>
<evidence type="ECO:0000256" key="4">
    <source>
        <dbReference type="ARBA" id="ARBA00023136"/>
    </source>
</evidence>
<sequence length="1284" mass="144185">MAFVREACVLLMSVIFIRSAESFQFINTTAVVRVVLEFNKIAVNQSISCRTDDPNASTTLVFKFQELPVGGRISLDKQVYTIHGVKKTDRGYYECKATSSQAGVGPISQFVVFIVDEEMTPCCPDIYPPLATLKPGENTSFACHVKLRSGNKVSLEKYLDFTWYRKNGSSDVKISDSETRRYNESCSLLMIKNAKVTPVNGVYYHCEIFYRGNKLKNSKTYDVGLVVQDFSATRIEYCKVDGGSSVVHEPNGVNLRCKADGYPLATIRWFHNGTEIPVCKMETSSTGCVGERYQVAEDRNRKLAYVESYLMIKNTKYPRDHGNYTCVANNRELQNATKHVEISVYSPPTLEKIREIWYSTTVIDCKVSRTNPPPTFRWQHQSGLCLNDNHECKPSDSKWQDVSARFSVSPAVDVATGVSKLTLTQDLQSAFFRCVATNAMGSDDYVMRFLGGSYDKPINAIASPEHDEGNTMTLRCDMFWKGSMITWHKDGEQLSHAADRRVNISSTVRAGLTQTHLVVERVATNDSGEYTCGAEDDSGHHFTVSINITIKKVFPPTILSFSNQTVYKNTTVKLRCNISAYPAPTVQWFKDGTRPEVTPVTMGESDSCESRKLRPGFYQVDNDVGQLLICSPSHADKTGFYMCKATNREGTSNATAFLDVLEDPNVFIIPSKDIFQVKLGALWNVTCKATGNPMPFVQWRKEKTQEVVTPKRRAPEVVMLTISPVTEADLGNYTCVAENSQDITTAHVKLGLTVRSNFPDVSATGGLRDKSTVALSVVGAILFLCIVVAFTFCCYIRRQQKQIAEHRSQFFKVHSEEYQFDPDRTLLEQCNDLPYDPDFEFPEDKLILAEVLGSGAFGKVIKAEAIGMDDFSPRDKSSVKGGPRLSLLRRYINCSKTYHDSRVSASKKTTVAVKTLKEGATIEEYRDLASELKILMHVGVHTNIVNLLGACIKRDGILVILEYAPHGSLLKFLRGKRDVYEATWSTTTSDPEIRLDISNLVGYAFQISRGMEYLASKKCIHRDLAARNVLVGKDYVMKIADFGLARDIYKSDLYVKTTSGVLPIKWMALESLFQKEYSEKSDVWSFGILLWEIFTLGGTPYPTVPMECLLDFLSDGKRMENPQNCPSEIYNIMQNCWLENRDNRPEFAQISTLIGKILEQRASQRVVSGYIKLAEDNNYGRHDHYLDPLDSDSTIPLTRADVYDRQSSQNIALSPSPPIPPEMENEPEPESDERQQMLEPEDNDTLSGNESGIELEETGVEQDEAVELRPTGKARNSRYRNTLV</sequence>
<evidence type="ECO:0000256" key="5">
    <source>
        <dbReference type="ARBA" id="ARBA00023157"/>
    </source>
</evidence>
<dbReference type="InterPro" id="IPR036179">
    <property type="entry name" value="Ig-like_dom_sf"/>
</dbReference>
<evidence type="ECO:0000256" key="10">
    <source>
        <dbReference type="SAM" id="Phobius"/>
    </source>
</evidence>
<dbReference type="PANTHER" id="PTHR24416:SF600">
    <property type="entry name" value="PDGF- AND VEGF-RECEPTOR RELATED, ISOFORM J"/>
    <property type="match status" value="1"/>
</dbReference>
<feature type="transmembrane region" description="Helical" evidence="10">
    <location>
        <begin position="773"/>
        <end position="796"/>
    </location>
</feature>
<evidence type="ECO:0008006" key="16">
    <source>
        <dbReference type="Google" id="ProtNLM"/>
    </source>
</evidence>
<feature type="signal peptide" evidence="11">
    <location>
        <begin position="1"/>
        <end position="22"/>
    </location>
</feature>
<dbReference type="InterPro" id="IPR003599">
    <property type="entry name" value="Ig_sub"/>
</dbReference>
<reference evidence="14 15" key="1">
    <citation type="submission" date="2022-05" db="EMBL/GenBank/DDBJ databases">
        <authorList>
            <consortium name="Genoscope - CEA"/>
            <person name="William W."/>
        </authorList>
    </citation>
    <scope>NUCLEOTIDE SEQUENCE [LARGE SCALE GENOMIC DNA]</scope>
</reference>
<feature type="domain" description="Ig-like" evidence="13">
    <location>
        <begin position="348"/>
        <end position="438"/>
    </location>
</feature>
<comment type="subcellular location">
    <subcellularLocation>
        <location evidence="1">Membrane</location>
        <topology evidence="1">Single-pass membrane protein</topology>
    </subcellularLocation>
</comment>
<feature type="domain" description="Ig-like" evidence="13">
    <location>
        <begin position="124"/>
        <end position="222"/>
    </location>
</feature>
<dbReference type="PROSITE" id="PS50835">
    <property type="entry name" value="IG_LIKE"/>
    <property type="match status" value="6"/>
</dbReference>
<dbReference type="InterPro" id="IPR003598">
    <property type="entry name" value="Ig_sub2"/>
</dbReference>
<dbReference type="EMBL" id="CALNXK010000025">
    <property type="protein sequence ID" value="CAH3112960.1"/>
    <property type="molecule type" value="Genomic_DNA"/>
</dbReference>
<name>A0ABN8NKG8_9CNID</name>
<comment type="caution">
    <text evidence="14">The sequence shown here is derived from an EMBL/GenBank/DDBJ whole genome shotgun (WGS) entry which is preliminary data.</text>
</comment>
<dbReference type="PANTHER" id="PTHR24416">
    <property type="entry name" value="TYROSINE-PROTEIN KINASE RECEPTOR"/>
    <property type="match status" value="1"/>
</dbReference>
<proteinExistence type="predicted"/>
<dbReference type="InterPro" id="IPR013783">
    <property type="entry name" value="Ig-like_fold"/>
</dbReference>
<dbReference type="SMART" id="SM00219">
    <property type="entry name" value="TyrKc"/>
    <property type="match status" value="1"/>
</dbReference>
<dbReference type="InterPro" id="IPR000719">
    <property type="entry name" value="Prot_kinase_dom"/>
</dbReference>
<keyword evidence="3 10" id="KW-1133">Transmembrane helix</keyword>
<dbReference type="Gene3D" id="1.10.510.10">
    <property type="entry name" value="Transferase(Phosphotransferase) domain 1"/>
    <property type="match status" value="1"/>
</dbReference>
<feature type="region of interest" description="Disordered" evidence="9">
    <location>
        <begin position="1206"/>
        <end position="1284"/>
    </location>
</feature>
<feature type="domain" description="Ig-like" evidence="13">
    <location>
        <begin position="457"/>
        <end position="549"/>
    </location>
</feature>
<dbReference type="InterPro" id="IPR013098">
    <property type="entry name" value="Ig_I-set"/>
</dbReference>
<feature type="domain" description="Ig-like" evidence="13">
    <location>
        <begin position="664"/>
        <end position="751"/>
    </location>
</feature>
<dbReference type="PRINTS" id="PR00109">
    <property type="entry name" value="TYRKINASE"/>
</dbReference>